<keyword evidence="3" id="KW-0560">Oxidoreductase</keyword>
<keyword evidence="3" id="KW-0349">Heme</keyword>
<reference evidence="5" key="1">
    <citation type="journal article" date="2019" name="Int. J. Syst. Evol. Microbiol.">
        <title>The Global Catalogue of Microorganisms (GCM) 10K type strain sequencing project: providing services to taxonomists for standard genome sequencing and annotation.</title>
        <authorList>
            <consortium name="The Broad Institute Genomics Platform"/>
            <consortium name="The Broad Institute Genome Sequencing Center for Infectious Disease"/>
            <person name="Wu L."/>
            <person name="Ma J."/>
        </authorList>
    </citation>
    <scope>NUCLEOTIDE SEQUENCE [LARGE SCALE GENOMIC DNA]</scope>
    <source>
        <strain evidence="5">ICMP 19515</strain>
    </source>
</reference>
<dbReference type="SUPFAM" id="SSF48264">
    <property type="entry name" value="Cytochrome P450"/>
    <property type="match status" value="1"/>
</dbReference>
<comment type="cofactor">
    <cofactor evidence="1">
        <name>heme</name>
        <dbReference type="ChEBI" id="CHEBI:30413"/>
    </cofactor>
</comment>
<gene>
    <name evidence="4" type="ORF">ACFOJ9_18500</name>
</gene>
<dbReference type="PRINTS" id="PR00385">
    <property type="entry name" value="P450"/>
</dbReference>
<keyword evidence="3" id="KW-0479">Metal-binding</keyword>
<evidence type="ECO:0000256" key="1">
    <source>
        <dbReference type="ARBA" id="ARBA00001971"/>
    </source>
</evidence>
<evidence type="ECO:0000313" key="5">
    <source>
        <dbReference type="Proteomes" id="UP001595648"/>
    </source>
</evidence>
<dbReference type="Proteomes" id="UP001595648">
    <property type="component" value="Unassembled WGS sequence"/>
</dbReference>
<keyword evidence="5" id="KW-1185">Reference proteome</keyword>
<dbReference type="PRINTS" id="PR00359">
    <property type="entry name" value="BP450"/>
</dbReference>
<sequence length="198" mass="21948">MIRFKNIMSQTLSIEVEGERLTDAEVLSMAMLLLLAGNETTTNLIVNFVRLMEGSPNEGDQLREHPEFVAGAVEETLRLRNSIRNIDRFALRDVQLGDTTIPAGGLVVIWLSAANRDPAAFAEPDKFLLERSGTKRHMGFGYGMHMCLGAPLARMETQTAAREIVTRTKAIELLGPPELGPNANFDVINRQIARFVAR</sequence>
<protein>
    <submittedName>
        <fullName evidence="4">Cytochrome P450</fullName>
    </submittedName>
</protein>
<dbReference type="Gene3D" id="1.10.630.10">
    <property type="entry name" value="Cytochrome P450"/>
    <property type="match status" value="1"/>
</dbReference>
<dbReference type="EMBL" id="JBHRVD010000001">
    <property type="protein sequence ID" value="MFC3323736.1"/>
    <property type="molecule type" value="Genomic_DNA"/>
</dbReference>
<dbReference type="PROSITE" id="PS00086">
    <property type="entry name" value="CYTOCHROME_P450"/>
    <property type="match status" value="1"/>
</dbReference>
<proteinExistence type="inferred from homology"/>
<name>A0ABV7MRZ5_9HYPH</name>
<dbReference type="RefSeq" id="WP_378980329.1">
    <property type="nucleotide sequence ID" value="NZ_JBHRVD010000001.1"/>
</dbReference>
<evidence type="ECO:0000256" key="2">
    <source>
        <dbReference type="ARBA" id="ARBA00010617"/>
    </source>
</evidence>
<dbReference type="InterPro" id="IPR002397">
    <property type="entry name" value="Cyt_P450_B"/>
</dbReference>
<comment type="similarity">
    <text evidence="2 3">Belongs to the cytochrome P450 family.</text>
</comment>
<evidence type="ECO:0000313" key="4">
    <source>
        <dbReference type="EMBL" id="MFC3323736.1"/>
    </source>
</evidence>
<keyword evidence="3" id="KW-0408">Iron</keyword>
<evidence type="ECO:0000256" key="3">
    <source>
        <dbReference type="RuleBase" id="RU000461"/>
    </source>
</evidence>
<keyword evidence="3" id="KW-0503">Monooxygenase</keyword>
<dbReference type="InterPro" id="IPR017972">
    <property type="entry name" value="Cyt_P450_CS"/>
</dbReference>
<dbReference type="Pfam" id="PF00067">
    <property type="entry name" value="p450"/>
    <property type="match status" value="1"/>
</dbReference>
<organism evidence="4 5">
    <name type="scientific">Mesorhizobium cantuariense</name>
    <dbReference type="NCBI Taxonomy" id="1300275"/>
    <lineage>
        <taxon>Bacteria</taxon>
        <taxon>Pseudomonadati</taxon>
        <taxon>Pseudomonadota</taxon>
        <taxon>Alphaproteobacteria</taxon>
        <taxon>Hyphomicrobiales</taxon>
        <taxon>Phyllobacteriaceae</taxon>
        <taxon>Mesorhizobium</taxon>
    </lineage>
</organism>
<dbReference type="InterPro" id="IPR001128">
    <property type="entry name" value="Cyt_P450"/>
</dbReference>
<dbReference type="InterPro" id="IPR036396">
    <property type="entry name" value="Cyt_P450_sf"/>
</dbReference>
<comment type="caution">
    <text evidence="4">The sequence shown here is derived from an EMBL/GenBank/DDBJ whole genome shotgun (WGS) entry which is preliminary data.</text>
</comment>
<dbReference type="PANTHER" id="PTHR46696">
    <property type="entry name" value="P450, PUTATIVE (EUROFUNG)-RELATED"/>
    <property type="match status" value="1"/>
</dbReference>
<dbReference type="PANTHER" id="PTHR46696:SF1">
    <property type="entry name" value="CYTOCHROME P450 YJIB-RELATED"/>
    <property type="match status" value="1"/>
</dbReference>
<accession>A0ABV7MRZ5</accession>